<dbReference type="InterPro" id="IPR011990">
    <property type="entry name" value="TPR-like_helical_dom_sf"/>
</dbReference>
<protein>
    <submittedName>
        <fullName evidence="1">Tetratricopeptide (TPR) repeat protein</fullName>
    </submittedName>
</protein>
<keyword evidence="2" id="KW-1185">Reference proteome</keyword>
<organism evidence="1 2">
    <name type="scientific">Deinobacterium chartae</name>
    <dbReference type="NCBI Taxonomy" id="521158"/>
    <lineage>
        <taxon>Bacteria</taxon>
        <taxon>Thermotogati</taxon>
        <taxon>Deinococcota</taxon>
        <taxon>Deinococci</taxon>
        <taxon>Deinococcales</taxon>
        <taxon>Deinococcaceae</taxon>
        <taxon>Deinobacterium</taxon>
    </lineage>
</organism>
<reference evidence="1 2" key="1">
    <citation type="submission" date="2020-08" db="EMBL/GenBank/DDBJ databases">
        <title>Genomic Encyclopedia of Type Strains, Phase IV (KMG-IV): sequencing the most valuable type-strain genomes for metagenomic binning, comparative biology and taxonomic classification.</title>
        <authorList>
            <person name="Goeker M."/>
        </authorList>
    </citation>
    <scope>NUCLEOTIDE SEQUENCE [LARGE SCALE GENOMIC DNA]</scope>
    <source>
        <strain evidence="1 2">DSM 21458</strain>
    </source>
</reference>
<dbReference type="SUPFAM" id="SSF48452">
    <property type="entry name" value="TPR-like"/>
    <property type="match status" value="1"/>
</dbReference>
<sequence>MTNLSTLWQQTSQALSSEHFERAFELLERGFRSARSQERARIALWAAELHGLYGETGAEDGLHYLHMALDQDPAIGQDPLYRALHAELASYLPEQGSGFQPREAALEVLQAVSDTPARFHAACALLNLGALPEALGALEKLDWQSLDPYLRWRYFSWLGGALEQSNRLEDAATAYGRAADLAPGVQRASMLQEQAAVLLSLEQASVASELLDRAWLLYYGNEDAYHLANWHYLKAQALLALGRPEEAAAQITTADDLEGSIEESSYGVQLVYGQTLMALGQPAEAAERFARAVRLASSVDRPYALHELGVAHLDADAPVEAREALLQALQDDEYPFLAEVYADLAEAEYRLGRLAEAEASATYALNQGATVAASLILGAVAFDYYHLGEALEHYTRVAEHAAPGSREWITAQQMLADVLAQDGFRDPARILEHAQAALEHTDAQDEWYTTLQGYVDRAMELLRAPGKRTLN</sequence>
<proteinExistence type="predicted"/>
<dbReference type="RefSeq" id="WP_183988354.1">
    <property type="nucleotide sequence ID" value="NZ_JACHHG010000013.1"/>
</dbReference>
<gene>
    <name evidence="1" type="ORF">HNR42_003059</name>
</gene>
<dbReference type="AlphaFoldDB" id="A0A841I3I8"/>
<dbReference type="Proteomes" id="UP000569951">
    <property type="component" value="Unassembled WGS sequence"/>
</dbReference>
<dbReference type="SMART" id="SM00028">
    <property type="entry name" value="TPR"/>
    <property type="match status" value="5"/>
</dbReference>
<dbReference type="Gene3D" id="1.25.40.10">
    <property type="entry name" value="Tetratricopeptide repeat domain"/>
    <property type="match status" value="2"/>
</dbReference>
<evidence type="ECO:0000313" key="2">
    <source>
        <dbReference type="Proteomes" id="UP000569951"/>
    </source>
</evidence>
<evidence type="ECO:0000313" key="1">
    <source>
        <dbReference type="EMBL" id="MBB6099606.1"/>
    </source>
</evidence>
<comment type="caution">
    <text evidence="1">The sequence shown here is derived from an EMBL/GenBank/DDBJ whole genome shotgun (WGS) entry which is preliminary data.</text>
</comment>
<dbReference type="InterPro" id="IPR019734">
    <property type="entry name" value="TPR_rpt"/>
</dbReference>
<dbReference type="EMBL" id="JACHHG010000013">
    <property type="protein sequence ID" value="MBB6099606.1"/>
    <property type="molecule type" value="Genomic_DNA"/>
</dbReference>
<accession>A0A841I3I8</accession>
<name>A0A841I3I8_9DEIO</name>